<evidence type="ECO:0000313" key="4">
    <source>
        <dbReference type="Proteomes" id="UP000011688"/>
    </source>
</evidence>
<dbReference type="RefSeq" id="WP_005559818.1">
    <property type="nucleotide sequence ID" value="NZ_AOIB01000042.1"/>
</dbReference>
<dbReference type="eggNOG" id="arCOG05261">
    <property type="taxonomic scope" value="Archaea"/>
</dbReference>
<dbReference type="SUPFAM" id="SSF55961">
    <property type="entry name" value="Bet v1-like"/>
    <property type="match status" value="1"/>
</dbReference>
<dbReference type="Proteomes" id="UP000011688">
    <property type="component" value="Unassembled WGS sequence"/>
</dbReference>
<dbReference type="STRING" id="1227497.C491_21021"/>
<comment type="caution">
    <text evidence="3">The sequence shown here is derived from an EMBL/GenBank/DDBJ whole genome shotgun (WGS) entry which is preliminary data.</text>
</comment>
<feature type="domain" description="Activator of Hsp90 ATPase homologue 1/2-like C-terminal" evidence="2">
    <location>
        <begin position="21"/>
        <end position="156"/>
    </location>
</feature>
<gene>
    <name evidence="3" type="ORF">C491_21021</name>
</gene>
<evidence type="ECO:0000259" key="2">
    <source>
        <dbReference type="Pfam" id="PF08327"/>
    </source>
</evidence>
<dbReference type="InterPro" id="IPR013538">
    <property type="entry name" value="ASHA1/2-like_C"/>
</dbReference>
<accession>L9WW76</accession>
<dbReference type="EMBL" id="AOIB01000042">
    <property type="protein sequence ID" value="ELY53662.1"/>
    <property type="molecule type" value="Genomic_DNA"/>
</dbReference>
<dbReference type="Gene3D" id="3.30.530.20">
    <property type="match status" value="1"/>
</dbReference>
<organism evidence="3 4">
    <name type="scientific">Natronococcus amylolyticus DSM 10524</name>
    <dbReference type="NCBI Taxonomy" id="1227497"/>
    <lineage>
        <taxon>Archaea</taxon>
        <taxon>Methanobacteriati</taxon>
        <taxon>Methanobacteriota</taxon>
        <taxon>Stenosarchaea group</taxon>
        <taxon>Halobacteria</taxon>
        <taxon>Halobacteriales</taxon>
        <taxon>Natrialbaceae</taxon>
        <taxon>Natronococcus</taxon>
    </lineage>
</organism>
<dbReference type="Pfam" id="PF08327">
    <property type="entry name" value="AHSA1"/>
    <property type="match status" value="1"/>
</dbReference>
<comment type="similarity">
    <text evidence="1">Belongs to the AHA1 family.</text>
</comment>
<dbReference type="CDD" id="cd07814">
    <property type="entry name" value="SRPBCC_CalC_Aha1-like"/>
    <property type="match status" value="1"/>
</dbReference>
<proteinExistence type="inferred from homology"/>
<keyword evidence="4" id="KW-1185">Reference proteome</keyword>
<protein>
    <submittedName>
        <fullName evidence="3">Activator of hsp90 ATPase 1 family protein</fullName>
    </submittedName>
</protein>
<reference evidence="3 4" key="1">
    <citation type="journal article" date="2014" name="PLoS Genet.">
        <title>Phylogenetically driven sequencing of extremely halophilic archaea reveals strategies for static and dynamic osmo-response.</title>
        <authorList>
            <person name="Becker E.A."/>
            <person name="Seitzer P.M."/>
            <person name="Tritt A."/>
            <person name="Larsen D."/>
            <person name="Krusor M."/>
            <person name="Yao A.I."/>
            <person name="Wu D."/>
            <person name="Madern D."/>
            <person name="Eisen J.A."/>
            <person name="Darling A.E."/>
            <person name="Facciotti M.T."/>
        </authorList>
    </citation>
    <scope>NUCLEOTIDE SEQUENCE [LARGE SCALE GENOMIC DNA]</scope>
    <source>
        <strain evidence="3 4">DSM 10524</strain>
    </source>
</reference>
<sequence length="158" mass="17780">MTHETEFDPSEYDTTITRTFDASRETVWDAWTDPERVAEWWGPHGFTVPNCEVDARPGGAFSIDMQAPDGTVYPDDGVFHEVVEPERLVFTSRAFEDEDGTHHLEVRNTVTLKTDGGRTHLTLEAEVVSATPAVEEALGGMEIGWSQSFEKLEEYLDE</sequence>
<dbReference type="OrthoDB" id="165863at2157"/>
<dbReference type="AlphaFoldDB" id="L9WW76"/>
<evidence type="ECO:0000313" key="3">
    <source>
        <dbReference type="EMBL" id="ELY53662.1"/>
    </source>
</evidence>
<name>L9WW76_9EURY</name>
<dbReference type="InterPro" id="IPR023393">
    <property type="entry name" value="START-like_dom_sf"/>
</dbReference>
<evidence type="ECO:0000256" key="1">
    <source>
        <dbReference type="ARBA" id="ARBA00006817"/>
    </source>
</evidence>